<dbReference type="Gene3D" id="1.10.10.10">
    <property type="entry name" value="Winged helix-like DNA-binding domain superfamily/Winged helix DNA-binding domain"/>
    <property type="match status" value="1"/>
</dbReference>
<keyword evidence="7" id="KW-1185">Reference proteome</keyword>
<dbReference type="PATRIC" id="fig|1502723.3.peg.6215"/>
<dbReference type="EMBL" id="JYFN01000071">
    <property type="protein sequence ID" value="KJE20116.1"/>
    <property type="molecule type" value="Genomic_DNA"/>
</dbReference>
<dbReference type="SUPFAM" id="SSF64288">
    <property type="entry name" value="Chorismate lyase-like"/>
    <property type="match status" value="1"/>
</dbReference>
<feature type="region of interest" description="Disordered" evidence="4">
    <location>
        <begin position="245"/>
        <end position="266"/>
    </location>
</feature>
<evidence type="ECO:0000256" key="3">
    <source>
        <dbReference type="ARBA" id="ARBA00023163"/>
    </source>
</evidence>
<dbReference type="GO" id="GO:0045892">
    <property type="term" value="P:negative regulation of DNA-templated transcription"/>
    <property type="evidence" value="ECO:0007669"/>
    <property type="project" value="TreeGrafter"/>
</dbReference>
<dbReference type="PANTHER" id="PTHR44846">
    <property type="entry name" value="MANNOSYL-D-GLYCERATE TRANSPORT/METABOLISM SYSTEM REPRESSOR MNGR-RELATED"/>
    <property type="match status" value="1"/>
</dbReference>
<evidence type="ECO:0000256" key="1">
    <source>
        <dbReference type="ARBA" id="ARBA00023015"/>
    </source>
</evidence>
<evidence type="ECO:0000313" key="7">
    <source>
        <dbReference type="Proteomes" id="UP000032545"/>
    </source>
</evidence>
<dbReference type="RefSeq" id="WP_052681502.1">
    <property type="nucleotide sequence ID" value="NZ_JYFN01000071.1"/>
</dbReference>
<keyword evidence="3" id="KW-0804">Transcription</keyword>
<dbReference type="InterPro" id="IPR011663">
    <property type="entry name" value="UTRA"/>
</dbReference>
<evidence type="ECO:0000259" key="5">
    <source>
        <dbReference type="PROSITE" id="PS50949"/>
    </source>
</evidence>
<dbReference type="AlphaFoldDB" id="A0A0D8B7E7"/>
<dbReference type="InterPro" id="IPR000524">
    <property type="entry name" value="Tscrpt_reg_HTH_GntR"/>
</dbReference>
<gene>
    <name evidence="6" type="ORF">FF36_05607</name>
</gene>
<reference evidence="7" key="1">
    <citation type="submission" date="2015-02" db="EMBL/GenBank/DDBJ databases">
        <title>Draft Genome of Frankia sp. CpI1-S.</title>
        <authorList>
            <person name="Oshone R.T."/>
            <person name="Ngom M."/>
            <person name="Ghodhbane-Gtari F."/>
            <person name="Gtari M."/>
            <person name="Morris K."/>
            <person name="Thomas K."/>
            <person name="Sen A."/>
            <person name="Tisa L.S."/>
        </authorList>
    </citation>
    <scope>NUCLEOTIDE SEQUENCE [LARGE SCALE GENOMIC DNA]</scope>
    <source>
        <strain evidence="7">CpI1-S</strain>
    </source>
</reference>
<dbReference type="SMART" id="SM00866">
    <property type="entry name" value="UTRA"/>
    <property type="match status" value="1"/>
</dbReference>
<dbReference type="SMART" id="SM00345">
    <property type="entry name" value="HTH_GNTR"/>
    <property type="match status" value="1"/>
</dbReference>
<protein>
    <submittedName>
        <fullName evidence="6">Transcriptional regulator</fullName>
    </submittedName>
</protein>
<dbReference type="PROSITE" id="PS50949">
    <property type="entry name" value="HTH_GNTR"/>
    <property type="match status" value="1"/>
</dbReference>
<keyword evidence="1" id="KW-0805">Transcription regulation</keyword>
<dbReference type="GO" id="GO:0003700">
    <property type="term" value="F:DNA-binding transcription factor activity"/>
    <property type="evidence" value="ECO:0007669"/>
    <property type="project" value="InterPro"/>
</dbReference>
<dbReference type="PANTHER" id="PTHR44846:SF17">
    <property type="entry name" value="GNTR-FAMILY TRANSCRIPTIONAL REGULATOR"/>
    <property type="match status" value="1"/>
</dbReference>
<reference evidence="6 7" key="2">
    <citation type="journal article" date="2016" name="Genome Announc.">
        <title>Permanent Draft Genome Sequences for Two Variants of Frankia sp. Strain CpI1, the First Frankia Strain Isolated from Root Nodules of Comptonia peregrina.</title>
        <authorList>
            <person name="Oshone R."/>
            <person name="Hurst S.G.IV."/>
            <person name="Abebe-Akele F."/>
            <person name="Simpson S."/>
            <person name="Morris K."/>
            <person name="Thomas W.K."/>
            <person name="Tisa L.S."/>
        </authorList>
    </citation>
    <scope>NUCLEOTIDE SEQUENCE [LARGE SCALE GENOMIC DNA]</scope>
    <source>
        <strain evidence="7">CpI1-S</strain>
    </source>
</reference>
<dbReference type="InterPro" id="IPR036388">
    <property type="entry name" value="WH-like_DNA-bd_sf"/>
</dbReference>
<dbReference type="Gene3D" id="3.40.1410.10">
    <property type="entry name" value="Chorismate lyase-like"/>
    <property type="match status" value="1"/>
</dbReference>
<proteinExistence type="predicted"/>
<organism evidence="6 7">
    <name type="scientific">Frankia torreyi</name>
    <dbReference type="NCBI Taxonomy" id="1856"/>
    <lineage>
        <taxon>Bacteria</taxon>
        <taxon>Bacillati</taxon>
        <taxon>Actinomycetota</taxon>
        <taxon>Actinomycetes</taxon>
        <taxon>Frankiales</taxon>
        <taxon>Frankiaceae</taxon>
        <taxon>Frankia</taxon>
    </lineage>
</organism>
<dbReference type="InterPro" id="IPR036390">
    <property type="entry name" value="WH_DNA-bd_sf"/>
</dbReference>
<dbReference type="InterPro" id="IPR050679">
    <property type="entry name" value="Bact_HTH_transcr_reg"/>
</dbReference>
<name>A0A0D8B7E7_9ACTN</name>
<dbReference type="Pfam" id="PF00392">
    <property type="entry name" value="GntR"/>
    <property type="match status" value="1"/>
</dbReference>
<dbReference type="InterPro" id="IPR028978">
    <property type="entry name" value="Chorismate_lyase_/UTRA_dom_sf"/>
</dbReference>
<sequence>MTRYEEIAAELRARMDADPPRYPIGSRLPGYGPLTDEFGVGRGVLTEALGLLALEGRIKVTDRSGAVVLDPAEPPGRIDVGTTVRRNDLGYIFNAAAGHWRPITTPTRRWLPAPPHIARLLDVPKGADVLERHRVIGPDGRPVLIADSYLPDLARDTILEDASTGPGGIYDRLEHDLGHGPLTWTRTTSARSATPEQARELGIPRGGALLVLTRITHSGTTGRPVEVNITYVDGGRFAVEDIISRDETAHWPTTPATAENRPGQPQ</sequence>
<evidence type="ECO:0000256" key="4">
    <source>
        <dbReference type="SAM" id="MobiDB-lite"/>
    </source>
</evidence>
<dbReference type="OrthoDB" id="3207674at2"/>
<comment type="caution">
    <text evidence="6">The sequence shown here is derived from an EMBL/GenBank/DDBJ whole genome shotgun (WGS) entry which is preliminary data.</text>
</comment>
<dbReference type="GO" id="GO:0003677">
    <property type="term" value="F:DNA binding"/>
    <property type="evidence" value="ECO:0007669"/>
    <property type="project" value="UniProtKB-KW"/>
</dbReference>
<dbReference type="Proteomes" id="UP000032545">
    <property type="component" value="Unassembled WGS sequence"/>
</dbReference>
<dbReference type="SUPFAM" id="SSF46785">
    <property type="entry name" value="Winged helix' DNA-binding domain"/>
    <property type="match status" value="1"/>
</dbReference>
<evidence type="ECO:0000313" key="6">
    <source>
        <dbReference type="EMBL" id="KJE20116.1"/>
    </source>
</evidence>
<evidence type="ECO:0000256" key="2">
    <source>
        <dbReference type="ARBA" id="ARBA00023125"/>
    </source>
</evidence>
<keyword evidence="2" id="KW-0238">DNA-binding</keyword>
<feature type="domain" description="HTH gntR-type" evidence="5">
    <location>
        <begin position="1"/>
        <end position="71"/>
    </location>
</feature>
<dbReference type="Pfam" id="PF07702">
    <property type="entry name" value="UTRA"/>
    <property type="match status" value="1"/>
</dbReference>
<accession>A0A0D8B7E7</accession>